<dbReference type="PANTHER" id="PTHR10285">
    <property type="entry name" value="URIDINE KINASE"/>
    <property type="match status" value="1"/>
</dbReference>
<dbReference type="Gene3D" id="3.40.50.300">
    <property type="entry name" value="P-loop containing nucleotide triphosphate hydrolases"/>
    <property type="match status" value="2"/>
</dbReference>
<sequence length="244" mass="27553">MDEQIDRLVQKTWAKFQALAPTQRLMIAIAGIPGSGKTSLGRILSERINAIYTKANPNPMLPTLYPIAESVSMDGYHLYRHELAAMPDPEYAAARRGAAFTFNAERFHALVKELREPLTSESKTVYAPSFDHAIKDPVENDVPIPPTTRVLFFEGNYLALNKHPWTECAKLMDELWFVEVDFEVARHRLIKRHLEAGLAPTWELADKRARENDLVNGQEIVDNMLKVDEVIKSTEDSSWGPPAA</sequence>
<proteinExistence type="predicted"/>
<dbReference type="Pfam" id="PF00485">
    <property type="entry name" value="PRK"/>
    <property type="match status" value="1"/>
</dbReference>
<dbReference type="AlphaFoldDB" id="A0A167V6U5"/>
<evidence type="ECO:0000313" key="3">
    <source>
        <dbReference type="Proteomes" id="UP000242877"/>
    </source>
</evidence>
<comment type="caution">
    <text evidence="2">The sequence shown here is derived from an EMBL/GenBank/DDBJ whole genome shotgun (WGS) entry which is preliminary data.</text>
</comment>
<evidence type="ECO:0000313" key="2">
    <source>
        <dbReference type="EMBL" id="KZZ87127.1"/>
    </source>
</evidence>
<gene>
    <name evidence="2" type="ORF">AAP_05882</name>
</gene>
<protein>
    <submittedName>
        <fullName evidence="2">Phosphoribulokinase/uridine kinase</fullName>
    </submittedName>
</protein>
<dbReference type="EMBL" id="AZGZ01000038">
    <property type="protein sequence ID" value="KZZ87127.1"/>
    <property type="molecule type" value="Genomic_DNA"/>
</dbReference>
<dbReference type="OrthoDB" id="6362633at2759"/>
<keyword evidence="3" id="KW-1185">Reference proteome</keyword>
<keyword evidence="2" id="KW-0808">Transferase</keyword>
<dbReference type="Proteomes" id="UP000242877">
    <property type="component" value="Unassembled WGS sequence"/>
</dbReference>
<evidence type="ECO:0000259" key="1">
    <source>
        <dbReference type="Pfam" id="PF00485"/>
    </source>
</evidence>
<keyword evidence="2" id="KW-0418">Kinase</keyword>
<dbReference type="GO" id="GO:0005524">
    <property type="term" value="F:ATP binding"/>
    <property type="evidence" value="ECO:0007669"/>
    <property type="project" value="InterPro"/>
</dbReference>
<accession>A0A167V6U5</accession>
<name>A0A167V6U5_9EURO</name>
<dbReference type="SUPFAM" id="SSF52540">
    <property type="entry name" value="P-loop containing nucleoside triphosphate hydrolases"/>
    <property type="match status" value="1"/>
</dbReference>
<organism evidence="2 3">
    <name type="scientific">Ascosphaera apis ARSEF 7405</name>
    <dbReference type="NCBI Taxonomy" id="392613"/>
    <lineage>
        <taxon>Eukaryota</taxon>
        <taxon>Fungi</taxon>
        <taxon>Dikarya</taxon>
        <taxon>Ascomycota</taxon>
        <taxon>Pezizomycotina</taxon>
        <taxon>Eurotiomycetes</taxon>
        <taxon>Eurotiomycetidae</taxon>
        <taxon>Onygenales</taxon>
        <taxon>Ascosphaeraceae</taxon>
        <taxon>Ascosphaera</taxon>
    </lineage>
</organism>
<reference evidence="2 3" key="1">
    <citation type="journal article" date="2016" name="Genome Biol. Evol.">
        <title>Divergent and convergent evolution of fungal pathogenicity.</title>
        <authorList>
            <person name="Shang Y."/>
            <person name="Xiao G."/>
            <person name="Zheng P."/>
            <person name="Cen K."/>
            <person name="Zhan S."/>
            <person name="Wang C."/>
        </authorList>
    </citation>
    <scope>NUCLEOTIDE SEQUENCE [LARGE SCALE GENOMIC DNA]</scope>
    <source>
        <strain evidence="2 3">ARSEF 7405</strain>
    </source>
</reference>
<dbReference type="InterPro" id="IPR027417">
    <property type="entry name" value="P-loop_NTPase"/>
</dbReference>
<dbReference type="VEuPathDB" id="FungiDB:AAP_05882"/>
<dbReference type="GO" id="GO:0016301">
    <property type="term" value="F:kinase activity"/>
    <property type="evidence" value="ECO:0007669"/>
    <property type="project" value="UniProtKB-KW"/>
</dbReference>
<feature type="domain" description="Phosphoribulokinase/uridine kinase" evidence="1">
    <location>
        <begin position="26"/>
        <end position="192"/>
    </location>
</feature>
<dbReference type="InterPro" id="IPR006083">
    <property type="entry name" value="PRK/URK"/>
</dbReference>